<dbReference type="PANTHER" id="PTHR33798">
    <property type="entry name" value="FLAVOPROTEIN OXYGENASE"/>
    <property type="match status" value="1"/>
</dbReference>
<keyword evidence="2" id="KW-0285">Flavoprotein</keyword>
<comment type="caution">
    <text evidence="6">The sequence shown here is derived from an EMBL/GenBank/DDBJ whole genome shotgun (WGS) entry which is preliminary data.</text>
</comment>
<evidence type="ECO:0000256" key="1">
    <source>
        <dbReference type="ARBA" id="ARBA00001917"/>
    </source>
</evidence>
<dbReference type="Proteomes" id="UP001519272">
    <property type="component" value="Unassembled WGS sequence"/>
</dbReference>
<gene>
    <name evidence="6" type="ORF">J2Z32_000560</name>
</gene>
<keyword evidence="7" id="KW-1185">Reference proteome</keyword>
<evidence type="ECO:0000256" key="3">
    <source>
        <dbReference type="ARBA" id="ARBA00022643"/>
    </source>
</evidence>
<dbReference type="PANTHER" id="PTHR33798:SF5">
    <property type="entry name" value="FLAVIN REDUCTASE LIKE DOMAIN-CONTAINING PROTEIN"/>
    <property type="match status" value="1"/>
</dbReference>
<evidence type="ECO:0000313" key="7">
    <source>
        <dbReference type="Proteomes" id="UP001519272"/>
    </source>
</evidence>
<proteinExistence type="inferred from homology"/>
<dbReference type="InterPro" id="IPR012349">
    <property type="entry name" value="Split_barrel_FMN-bd"/>
</dbReference>
<organism evidence="6 7">
    <name type="scientific">Paenibacillus turicensis</name>
    <dbReference type="NCBI Taxonomy" id="160487"/>
    <lineage>
        <taxon>Bacteria</taxon>
        <taxon>Bacillati</taxon>
        <taxon>Bacillota</taxon>
        <taxon>Bacilli</taxon>
        <taxon>Bacillales</taxon>
        <taxon>Paenibacillaceae</taxon>
        <taxon>Paenibacillus</taxon>
    </lineage>
</organism>
<dbReference type="SUPFAM" id="SSF50475">
    <property type="entry name" value="FMN-binding split barrel"/>
    <property type="match status" value="1"/>
</dbReference>
<dbReference type="EMBL" id="JAGGKG010000002">
    <property type="protein sequence ID" value="MBP1903943.1"/>
    <property type="molecule type" value="Genomic_DNA"/>
</dbReference>
<dbReference type="InterPro" id="IPR002563">
    <property type="entry name" value="Flavin_Rdtase-like_dom"/>
</dbReference>
<comment type="cofactor">
    <cofactor evidence="1">
        <name>FMN</name>
        <dbReference type="ChEBI" id="CHEBI:58210"/>
    </cofactor>
</comment>
<protein>
    <submittedName>
        <fullName evidence="6">Flavin reductase (DIM6/NTAB) family NADH-FMN oxidoreductase RutF</fullName>
    </submittedName>
</protein>
<sequence>MISIDPNMQTERENYKLLIGSIIPRPIAFVTSLSAEGQGVLNAAPFSYFNIVSSKPPMISLAIQRINGVSKHTAANIKQNKEFVIHIVDDGIVEQVNATAANLPQDVSELDLTTFQLAKSNRISVPGIKEAKIRMECVLEQIVELGEGDHIQTDLIIGKVVQFHILDTIYKEGKIDSDQLGAVSRLAGNNYAKIGSIFTIERPQ</sequence>
<feature type="domain" description="Flavin reductase like" evidence="5">
    <location>
        <begin position="20"/>
        <end position="172"/>
    </location>
</feature>
<dbReference type="SMART" id="SM00903">
    <property type="entry name" value="Flavin_Reduct"/>
    <property type="match status" value="1"/>
</dbReference>
<keyword evidence="3" id="KW-0288">FMN</keyword>
<comment type="similarity">
    <text evidence="4">Belongs to the flavoredoxin family.</text>
</comment>
<evidence type="ECO:0000259" key="5">
    <source>
        <dbReference type="SMART" id="SM00903"/>
    </source>
</evidence>
<dbReference type="Pfam" id="PF01613">
    <property type="entry name" value="Flavin_Reduct"/>
    <property type="match status" value="1"/>
</dbReference>
<reference evidence="6 7" key="1">
    <citation type="submission" date="2021-03" db="EMBL/GenBank/DDBJ databases">
        <title>Genomic Encyclopedia of Type Strains, Phase IV (KMG-IV): sequencing the most valuable type-strain genomes for metagenomic binning, comparative biology and taxonomic classification.</title>
        <authorList>
            <person name="Goeker M."/>
        </authorList>
    </citation>
    <scope>NUCLEOTIDE SEQUENCE [LARGE SCALE GENOMIC DNA]</scope>
    <source>
        <strain evidence="6 7">DSM 14349</strain>
    </source>
</reference>
<dbReference type="Gene3D" id="2.30.110.10">
    <property type="entry name" value="Electron Transport, Fmn-binding Protein, Chain A"/>
    <property type="match status" value="1"/>
</dbReference>
<dbReference type="RefSeq" id="WP_210087636.1">
    <property type="nucleotide sequence ID" value="NZ_JAGGKG010000002.1"/>
</dbReference>
<name>A0ABS4FNM1_9BACL</name>
<evidence type="ECO:0000256" key="4">
    <source>
        <dbReference type="ARBA" id="ARBA00038054"/>
    </source>
</evidence>
<evidence type="ECO:0000256" key="2">
    <source>
        <dbReference type="ARBA" id="ARBA00022630"/>
    </source>
</evidence>
<accession>A0ABS4FNM1</accession>
<evidence type="ECO:0000313" key="6">
    <source>
        <dbReference type="EMBL" id="MBP1903943.1"/>
    </source>
</evidence>